<keyword evidence="3" id="KW-1185">Reference proteome</keyword>
<proteinExistence type="predicted"/>
<evidence type="ECO:0000313" key="2">
    <source>
        <dbReference type="EMBL" id="KAJ8303419.1"/>
    </source>
</evidence>
<reference evidence="2 3" key="1">
    <citation type="submission" date="2022-12" db="EMBL/GenBank/DDBJ databases">
        <title>Chromosome-level genome of Tegillarca granosa.</title>
        <authorList>
            <person name="Kim J."/>
        </authorList>
    </citation>
    <scope>NUCLEOTIDE SEQUENCE [LARGE SCALE GENOMIC DNA]</scope>
    <source>
        <strain evidence="2">Teg-2019</strain>
        <tissue evidence="2">Adductor muscle</tissue>
    </source>
</reference>
<gene>
    <name evidence="2" type="ORF">KUTeg_019815</name>
</gene>
<dbReference type="Proteomes" id="UP001217089">
    <property type="component" value="Unassembled WGS sequence"/>
</dbReference>
<sequence length="142" mass="16540">MEFGLFVVRRRVADGFGPRHQQWKQFCKPKSRNSRNKGVGFGGHPGSRYASFADSKIQKTSVEEREKIFKARQADSTKRNTTWAVNIFQEWNNERYGCDANMLEISVEELAKKLEEFYAEAKPKPKRVNKPDHLMKFIPETV</sequence>
<dbReference type="EMBL" id="JARBDR010000917">
    <property type="protein sequence ID" value="KAJ8303419.1"/>
    <property type="molecule type" value="Genomic_DNA"/>
</dbReference>
<accession>A0ABQ9EFL7</accession>
<name>A0ABQ9EFL7_TEGGR</name>
<comment type="caution">
    <text evidence="2">The sequence shown here is derived from an EMBL/GenBank/DDBJ whole genome shotgun (WGS) entry which is preliminary data.</text>
</comment>
<organism evidence="2 3">
    <name type="scientific">Tegillarca granosa</name>
    <name type="common">Malaysian cockle</name>
    <name type="synonym">Anadara granosa</name>
    <dbReference type="NCBI Taxonomy" id="220873"/>
    <lineage>
        <taxon>Eukaryota</taxon>
        <taxon>Metazoa</taxon>
        <taxon>Spiralia</taxon>
        <taxon>Lophotrochozoa</taxon>
        <taxon>Mollusca</taxon>
        <taxon>Bivalvia</taxon>
        <taxon>Autobranchia</taxon>
        <taxon>Pteriomorphia</taxon>
        <taxon>Arcoida</taxon>
        <taxon>Arcoidea</taxon>
        <taxon>Arcidae</taxon>
        <taxon>Tegillarca</taxon>
    </lineage>
</organism>
<protein>
    <submittedName>
        <fullName evidence="2">Uncharacterized protein</fullName>
    </submittedName>
</protein>
<evidence type="ECO:0000256" key="1">
    <source>
        <dbReference type="SAM" id="MobiDB-lite"/>
    </source>
</evidence>
<evidence type="ECO:0000313" key="3">
    <source>
        <dbReference type="Proteomes" id="UP001217089"/>
    </source>
</evidence>
<feature type="region of interest" description="Disordered" evidence="1">
    <location>
        <begin position="28"/>
        <end position="54"/>
    </location>
</feature>